<comment type="subcellular location">
    <subcellularLocation>
        <location evidence="1">Membrane</location>
        <topology evidence="1">Multi-pass membrane protein</topology>
    </subcellularLocation>
</comment>
<dbReference type="STRING" id="299467.A0A443SLC3"/>
<sequence length="728" mass="84050">MKRVFPTNAIETQQRLSKLRQYPFFQIEVRLESACNLLAKDSGGTSDPYVKFKIGNKVVYKSRCVQKCLNPQWDETFTVRVDDVFQPLCIKVYDHDFGFQDDYLGGITIDLKQLEFNVATSLTLDLTDAGTDVDEHESWGQISLTISLIPKTQEEKEQHYERGSRTIAGSGETAVKRLKTQLWDSVVNIVLVEGKGLSSKDENGFSDPYVKFKLGTERYKSKVVNKSLNPQWNEQFDLHTFPDQSKVLEVSVYDKDFHGKDDFMGKFAINLNNLPKEETLKIWKKLEGGEGSVLLLLTISGTLGAETISDLNKHEPTLNQLLSLKNRYVCVTLVFADFSEEFIGCTTSLWKTFQDVDDIGQLSVKVFKAEGLLAADFSGKSDPFCVIELVNARLQTNTEYKTLCPEWNKIFSFRVYDVHEILEITVYDEDRDKKVEFLGKVAIPLLKIRNGEKRWYTLKDKKLRSRSKGRILLELSLVFNPVRACIRTFNPKEVKFVQTEQKFKRSVFVKNVSRLKALLMEFIEIAKFINSCFQWESVPRSICALIIFMLITYFFQLYMVPIILLLIFLKNYLWVSCFTYFNNSAKEDEVCLQYFHEEKKTLKEKFQTVQEVTAMVQNVLGEIASLGERVKNTFDFSVPFLSFLAIFCLCLGTFVLYHIPLRYLIMLWGLNKFTKKLRSPNAIPNNEVLDFLSRVPDNDEKIMHKEFRDESNQSPQNETAKKAKKKNA</sequence>
<evidence type="ECO:0000313" key="12">
    <source>
        <dbReference type="Proteomes" id="UP000288716"/>
    </source>
</evidence>
<comment type="caution">
    <text evidence="11">The sequence shown here is derived from an EMBL/GenBank/DDBJ whole genome shotgun (WGS) entry which is preliminary data.</text>
</comment>
<feature type="domain" description="C2" evidence="10">
    <location>
        <begin position="8"/>
        <end position="124"/>
    </location>
</feature>
<dbReference type="CDD" id="cd08377">
    <property type="entry name" value="C2C_MCTP_PRT"/>
    <property type="match status" value="1"/>
</dbReference>
<keyword evidence="12" id="KW-1185">Reference proteome</keyword>
<dbReference type="FunFam" id="2.60.40.150:FF:000050">
    <property type="entry name" value="Multiple C2 and transmembrane domain containing 1"/>
    <property type="match status" value="1"/>
</dbReference>
<dbReference type="PRINTS" id="PR00360">
    <property type="entry name" value="C2DOMAIN"/>
</dbReference>
<keyword evidence="4" id="KW-0677">Repeat</keyword>
<organism evidence="11 12">
    <name type="scientific">Leptotrombidium deliense</name>
    <dbReference type="NCBI Taxonomy" id="299467"/>
    <lineage>
        <taxon>Eukaryota</taxon>
        <taxon>Metazoa</taxon>
        <taxon>Ecdysozoa</taxon>
        <taxon>Arthropoda</taxon>
        <taxon>Chelicerata</taxon>
        <taxon>Arachnida</taxon>
        <taxon>Acari</taxon>
        <taxon>Acariformes</taxon>
        <taxon>Trombidiformes</taxon>
        <taxon>Prostigmata</taxon>
        <taxon>Anystina</taxon>
        <taxon>Parasitengona</taxon>
        <taxon>Trombiculoidea</taxon>
        <taxon>Trombiculidae</taxon>
        <taxon>Leptotrombidium</taxon>
    </lineage>
</organism>
<evidence type="ECO:0000256" key="3">
    <source>
        <dbReference type="ARBA" id="ARBA00022723"/>
    </source>
</evidence>
<feature type="transmembrane region" description="Helical" evidence="9">
    <location>
        <begin position="542"/>
        <end position="569"/>
    </location>
</feature>
<evidence type="ECO:0000256" key="1">
    <source>
        <dbReference type="ARBA" id="ARBA00004141"/>
    </source>
</evidence>
<gene>
    <name evidence="11" type="ORF">B4U80_04291</name>
</gene>
<evidence type="ECO:0000256" key="4">
    <source>
        <dbReference type="ARBA" id="ARBA00022737"/>
    </source>
</evidence>
<dbReference type="InterPro" id="IPR035892">
    <property type="entry name" value="C2_domain_sf"/>
</dbReference>
<dbReference type="GO" id="GO:0046928">
    <property type="term" value="P:regulation of neurotransmitter secretion"/>
    <property type="evidence" value="ECO:0007669"/>
    <property type="project" value="TreeGrafter"/>
</dbReference>
<name>A0A443SLC3_9ACAR</name>
<evidence type="ECO:0000256" key="7">
    <source>
        <dbReference type="ARBA" id="ARBA00023136"/>
    </source>
</evidence>
<dbReference type="VEuPathDB" id="VectorBase:LDEU003715"/>
<feature type="domain" description="C2" evidence="10">
    <location>
        <begin position="345"/>
        <end position="460"/>
    </location>
</feature>
<dbReference type="CDD" id="cd08376">
    <property type="entry name" value="C2B_MCTP_PRT"/>
    <property type="match status" value="1"/>
</dbReference>
<dbReference type="GO" id="GO:0030672">
    <property type="term" value="C:synaptic vesicle membrane"/>
    <property type="evidence" value="ECO:0007669"/>
    <property type="project" value="TreeGrafter"/>
</dbReference>
<keyword evidence="2 9" id="KW-0812">Transmembrane</keyword>
<accession>A0A443SLC3</accession>
<dbReference type="OrthoDB" id="5973539at2759"/>
<dbReference type="PANTHER" id="PTHR45911:SF4">
    <property type="entry name" value="MULTIPLE C2 AND TRANSMEMBRANE DOMAIN-CONTAINING PROTEIN"/>
    <property type="match status" value="1"/>
</dbReference>
<feature type="domain" description="C2" evidence="10">
    <location>
        <begin position="167"/>
        <end position="284"/>
    </location>
</feature>
<reference evidence="11 12" key="1">
    <citation type="journal article" date="2018" name="Gigascience">
        <title>Genomes of trombidid mites reveal novel predicted allergens and laterally-transferred genes associated with secondary metabolism.</title>
        <authorList>
            <person name="Dong X."/>
            <person name="Chaisiri K."/>
            <person name="Xia D."/>
            <person name="Armstrong S.D."/>
            <person name="Fang Y."/>
            <person name="Donnelly M.J."/>
            <person name="Kadowaki T."/>
            <person name="McGarry J.W."/>
            <person name="Darby A.C."/>
            <person name="Makepeace B.L."/>
        </authorList>
    </citation>
    <scope>NUCLEOTIDE SEQUENCE [LARGE SCALE GENOMIC DNA]</scope>
    <source>
        <strain evidence="11">UoL-UT</strain>
    </source>
</reference>
<dbReference type="InterPro" id="IPR013583">
    <property type="entry name" value="MCTP_C"/>
</dbReference>
<dbReference type="Proteomes" id="UP000288716">
    <property type="component" value="Unassembled WGS sequence"/>
</dbReference>
<dbReference type="PANTHER" id="PTHR45911">
    <property type="entry name" value="C2 DOMAIN-CONTAINING PROTEIN"/>
    <property type="match status" value="1"/>
</dbReference>
<dbReference type="Pfam" id="PF00168">
    <property type="entry name" value="C2"/>
    <property type="match status" value="3"/>
</dbReference>
<dbReference type="Pfam" id="PF08372">
    <property type="entry name" value="PRT_C"/>
    <property type="match status" value="1"/>
</dbReference>
<evidence type="ECO:0000256" key="9">
    <source>
        <dbReference type="SAM" id="Phobius"/>
    </source>
</evidence>
<dbReference type="InterPro" id="IPR000008">
    <property type="entry name" value="C2_dom"/>
</dbReference>
<evidence type="ECO:0000256" key="2">
    <source>
        <dbReference type="ARBA" id="ARBA00022692"/>
    </source>
</evidence>
<evidence type="ECO:0000256" key="5">
    <source>
        <dbReference type="ARBA" id="ARBA00022837"/>
    </source>
</evidence>
<dbReference type="AlphaFoldDB" id="A0A443SLC3"/>
<dbReference type="PROSITE" id="PS50004">
    <property type="entry name" value="C2"/>
    <property type="match status" value="3"/>
</dbReference>
<dbReference type="SMART" id="SM00239">
    <property type="entry name" value="C2"/>
    <property type="match status" value="3"/>
</dbReference>
<dbReference type="GO" id="GO:0005509">
    <property type="term" value="F:calcium ion binding"/>
    <property type="evidence" value="ECO:0007669"/>
    <property type="project" value="TreeGrafter"/>
</dbReference>
<evidence type="ECO:0000256" key="8">
    <source>
        <dbReference type="SAM" id="MobiDB-lite"/>
    </source>
</evidence>
<proteinExistence type="predicted"/>
<dbReference type="SUPFAM" id="SSF49562">
    <property type="entry name" value="C2 domain (Calcium/lipid-binding domain, CaLB)"/>
    <property type="match status" value="3"/>
</dbReference>
<keyword evidence="3" id="KW-0479">Metal-binding</keyword>
<evidence type="ECO:0000259" key="10">
    <source>
        <dbReference type="PROSITE" id="PS50004"/>
    </source>
</evidence>
<evidence type="ECO:0000313" key="11">
    <source>
        <dbReference type="EMBL" id="RWS28324.1"/>
    </source>
</evidence>
<dbReference type="FunFam" id="2.60.40.150:FF:000167">
    <property type="entry name" value="Multiple C2 domains, transmembrane 2a"/>
    <property type="match status" value="1"/>
</dbReference>
<evidence type="ECO:0000256" key="6">
    <source>
        <dbReference type="ARBA" id="ARBA00022989"/>
    </source>
</evidence>
<dbReference type="EMBL" id="NCKV01001448">
    <property type="protein sequence ID" value="RWS28324.1"/>
    <property type="molecule type" value="Genomic_DNA"/>
</dbReference>
<protein>
    <submittedName>
        <fullName evidence="11">Multiple C2 and transmembrane domain-containing protein 1-like protein</fullName>
    </submittedName>
</protein>
<keyword evidence="7 9" id="KW-0472">Membrane</keyword>
<keyword evidence="5" id="KW-0106">Calcium</keyword>
<feature type="transmembrane region" description="Helical" evidence="9">
    <location>
        <begin position="636"/>
        <end position="657"/>
    </location>
</feature>
<feature type="region of interest" description="Disordered" evidence="8">
    <location>
        <begin position="703"/>
        <end position="728"/>
    </location>
</feature>
<keyword evidence="6 9" id="KW-1133">Transmembrane helix</keyword>
<dbReference type="Gene3D" id="2.60.40.150">
    <property type="entry name" value="C2 domain"/>
    <property type="match status" value="3"/>
</dbReference>